<dbReference type="OrthoDB" id="6293670at2"/>
<accession>A0A1I1GXL5</accession>
<evidence type="ECO:0000313" key="2">
    <source>
        <dbReference type="Proteomes" id="UP000198862"/>
    </source>
</evidence>
<dbReference type="RefSeq" id="WP_091981110.1">
    <property type="nucleotide sequence ID" value="NZ_FOLO01000005.1"/>
</dbReference>
<sequence>MNTNTQLSRECLTAIESHDVKLDIFEQLEKQNLNLAKVISLLAQYQSISENEDDDIADNWLDNLSDVDRQVLKAFEIARGRYEQGH</sequence>
<dbReference type="EMBL" id="FOLO01000005">
    <property type="protein sequence ID" value="SFC16255.1"/>
    <property type="molecule type" value="Genomic_DNA"/>
</dbReference>
<evidence type="ECO:0000313" key="1">
    <source>
        <dbReference type="EMBL" id="SFC16255.1"/>
    </source>
</evidence>
<dbReference type="AlphaFoldDB" id="A0A1I1GXL5"/>
<proteinExistence type="predicted"/>
<dbReference type="Proteomes" id="UP000198862">
    <property type="component" value="Unassembled WGS sequence"/>
</dbReference>
<reference evidence="1 2" key="1">
    <citation type="submission" date="2016-10" db="EMBL/GenBank/DDBJ databases">
        <authorList>
            <person name="de Groot N.N."/>
        </authorList>
    </citation>
    <scope>NUCLEOTIDE SEQUENCE [LARGE SCALE GENOMIC DNA]</scope>
    <source>
        <strain evidence="1 2">DSM 6059</strain>
    </source>
</reference>
<gene>
    <name evidence="1" type="ORF">SAMN02745724_01065</name>
</gene>
<protein>
    <recommendedName>
        <fullName evidence="3">Orphan protein</fullName>
    </recommendedName>
</protein>
<organism evidence="1 2">
    <name type="scientific">Pseudoalteromonas denitrificans DSM 6059</name>
    <dbReference type="NCBI Taxonomy" id="1123010"/>
    <lineage>
        <taxon>Bacteria</taxon>
        <taxon>Pseudomonadati</taxon>
        <taxon>Pseudomonadota</taxon>
        <taxon>Gammaproteobacteria</taxon>
        <taxon>Alteromonadales</taxon>
        <taxon>Pseudoalteromonadaceae</taxon>
        <taxon>Pseudoalteromonas</taxon>
    </lineage>
</organism>
<evidence type="ECO:0008006" key="3">
    <source>
        <dbReference type="Google" id="ProtNLM"/>
    </source>
</evidence>
<keyword evidence="2" id="KW-1185">Reference proteome</keyword>
<name>A0A1I1GXL5_9GAMM</name>